<feature type="domain" description="Peptidase S8/S53" evidence="9">
    <location>
        <begin position="126"/>
        <end position="304"/>
    </location>
</feature>
<dbReference type="PROSITE" id="PS00136">
    <property type="entry name" value="SUBTILASE_ASP"/>
    <property type="match status" value="2"/>
</dbReference>
<feature type="active site" description="Charge relay system" evidence="5 6">
    <location>
        <position position="193"/>
    </location>
</feature>
<evidence type="ECO:0000313" key="12">
    <source>
        <dbReference type="Proteomes" id="UP000095594"/>
    </source>
</evidence>
<dbReference type="RefSeq" id="WP_055265174.1">
    <property type="nucleotide sequence ID" value="NZ_CABIXQ010000008.1"/>
</dbReference>
<dbReference type="PANTHER" id="PTHR43806">
    <property type="entry name" value="PEPTIDASE S8"/>
    <property type="match status" value="1"/>
</dbReference>
<keyword evidence="2 6" id="KW-0645">Protease</keyword>
<organism evidence="11 12">
    <name type="scientific">Clostridium disporicum</name>
    <dbReference type="NCBI Taxonomy" id="84024"/>
    <lineage>
        <taxon>Bacteria</taxon>
        <taxon>Bacillati</taxon>
        <taxon>Bacillota</taxon>
        <taxon>Clostridia</taxon>
        <taxon>Eubacteriales</taxon>
        <taxon>Clostridiaceae</taxon>
        <taxon>Clostridium</taxon>
    </lineage>
</organism>
<dbReference type="PRINTS" id="PR00723">
    <property type="entry name" value="SUBTILISIN"/>
</dbReference>
<accession>A0A174EQ01</accession>
<sequence>MKIIENNKLRQDLLGTLKKLPAEILNKLNISSTYLNKSADDLIEVVIISGEAVDKIRQTVDNLGGTYEDLGYNFGLVKIHVDKIVDLTLSPVIQYIELPKSLYLTDAQANRASCVQTAQGDYGLLGEGTLVGFIDTGIDYTHPAFRNDDGTTRIEYIYDLDGDGKVYDKEMINQALNSNDPLSVVNLTDVVGHGTHVAGIACAGGKIDKNYYGVAPKSSIAMVKVTRTRFSLSTLIMRGLKFLVDRSKELQMPLVVNISLSTNDGAHNGSSLLEQYIQTVSSLEKITIVIAAGNEGEAAHHIGGDINNENRINFNVASDETMVSINLYKSVLPQLSLELISPEGKSSGIINLIEGFNSGVVGSSRYDIYDTGPKPFDISGEIGIVLFGVNTFISSGQWTIVLRRINDYEGNFDMWLPISEGLNVSTKFLNPTVYNTLGIPATVRNVISVGSYNFLTNTISPFSGRGRLYNGGEIKPDVVAPGENIESAIPNRSFAAKSGTSMATPSVTGICALMMEWGTVKFNDPYLYGERLRYYILLGAKRDRRDVIYPDPSWGYGEVCAYDSLSLITEVINSLLRDKNEKEKGNRQENIVPSTNGTNTVTNNNQPSSNTNINTGNNATNTVTPTTSSNTDKNDVFLLVEIPTREAFLQALKLPDTKGVIISETFAILITPENNIPDIEKLGIKIIDIEISTILTLNQITPLEASGIESIRQNPYLRLNGRGVLVGIVDTGIDYLNQEFMREDDTSRIFRIWDQTIQGNKEIYNLNYGIEYTEEQITEAIKLQKSGGDPYTLVATKDTIGHGTAMASIIGGRGINPDLKGAAPDCEFVIVKLTQASKTELERAFIDSNVPSYTPWSVLLGIRYITAVAKEVNRPVVVYIPLGSNMGSHTGNGIVEGSINNNSGRIGTVLVTPTGNQGNTETHTQGVIEKTGDYKDIQIRMGSKQKVLPIEIWMNKPNRVVLSIISPSGEIIPNLTSKNTNKERIKFTYEGTEMIVNFTSPEQTTGDGLISIQASNIREGIWKFRLTGEYIVNGNYYAWIPQRELIDADTKFLSPVEDTTLTLPSTASGAISVAYYNQNNNSVVGESGRGYTRDGRIKPEIAAGGVNALVARPGGGTTTITGASVGGAVVAGGCALILQWAIVDGNDPTLYSNQIKSYIISGANGRQGDIYPNRDWGYGMFDLEKVFDVIRDVYSPKFDNQSRYDEYNVGSLFVRKPKED</sequence>
<feature type="active site" description="Charge relay system" evidence="6">
    <location>
        <position position="802"/>
    </location>
</feature>
<gene>
    <name evidence="11" type="primary">vpr</name>
    <name evidence="11" type="ORF">ERS852471_01470</name>
</gene>
<feature type="domain" description="Peptidase S8/S53" evidence="9">
    <location>
        <begin position="721"/>
        <end position="848"/>
    </location>
</feature>
<feature type="active site" description="Charge relay system" evidence="6">
    <location>
        <position position="1124"/>
    </location>
</feature>
<dbReference type="OrthoDB" id="2744137at2"/>
<evidence type="ECO:0000259" key="9">
    <source>
        <dbReference type="Pfam" id="PF00082"/>
    </source>
</evidence>
<dbReference type="InterPro" id="IPR023827">
    <property type="entry name" value="Peptidase_S8_Asp-AS"/>
</dbReference>
<feature type="domain" description="Csp protease B prodomain" evidence="10">
    <location>
        <begin position="12"/>
        <end position="100"/>
    </location>
</feature>
<feature type="active site" description="Charge relay system" evidence="5 6">
    <location>
        <position position="135"/>
    </location>
</feature>
<dbReference type="Proteomes" id="UP000095594">
    <property type="component" value="Unassembled WGS sequence"/>
</dbReference>
<evidence type="ECO:0000256" key="6">
    <source>
        <dbReference type="PROSITE-ProRule" id="PRU01240"/>
    </source>
</evidence>
<proteinExistence type="inferred from homology"/>
<keyword evidence="3 6" id="KW-0378">Hydrolase</keyword>
<dbReference type="InterPro" id="IPR022398">
    <property type="entry name" value="Peptidase_S8_His-AS"/>
</dbReference>
<dbReference type="Pfam" id="PF18425">
    <property type="entry name" value="CspB_prodomain"/>
    <property type="match status" value="1"/>
</dbReference>
<evidence type="ECO:0000256" key="8">
    <source>
        <dbReference type="SAM" id="MobiDB-lite"/>
    </source>
</evidence>
<feature type="active site" description="Charge relay system" evidence="5 6">
    <location>
        <position position="501"/>
    </location>
</feature>
<evidence type="ECO:0000259" key="10">
    <source>
        <dbReference type="Pfam" id="PF18425"/>
    </source>
</evidence>
<evidence type="ECO:0000256" key="4">
    <source>
        <dbReference type="ARBA" id="ARBA00022825"/>
    </source>
</evidence>
<dbReference type="InterPro" id="IPR036852">
    <property type="entry name" value="Peptidase_S8/S53_dom_sf"/>
</dbReference>
<feature type="domain" description="Peptidase S8/S53" evidence="9">
    <location>
        <begin position="1057"/>
        <end position="1179"/>
    </location>
</feature>
<name>A0A174EQ01_9CLOT</name>
<dbReference type="InterPro" id="IPR000209">
    <property type="entry name" value="Peptidase_S8/S53_dom"/>
</dbReference>
<dbReference type="GO" id="GO:0006508">
    <property type="term" value="P:proteolysis"/>
    <property type="evidence" value="ECO:0007669"/>
    <property type="project" value="UniProtKB-KW"/>
</dbReference>
<reference evidence="11 12" key="1">
    <citation type="submission" date="2015-09" db="EMBL/GenBank/DDBJ databases">
        <authorList>
            <consortium name="Pathogen Informatics"/>
        </authorList>
    </citation>
    <scope>NUCLEOTIDE SEQUENCE [LARGE SCALE GENOMIC DNA]</scope>
    <source>
        <strain evidence="11 12">2789STDY5834856</strain>
    </source>
</reference>
<dbReference type="Pfam" id="PF00082">
    <property type="entry name" value="Peptidase_S8"/>
    <property type="match status" value="4"/>
</dbReference>
<dbReference type="InterPro" id="IPR050131">
    <property type="entry name" value="Peptidase_S8_subtilisin-like"/>
</dbReference>
<dbReference type="GO" id="GO:0004252">
    <property type="term" value="F:serine-type endopeptidase activity"/>
    <property type="evidence" value="ECO:0007669"/>
    <property type="project" value="UniProtKB-UniRule"/>
</dbReference>
<dbReference type="InterPro" id="IPR015500">
    <property type="entry name" value="Peptidase_S8_subtilisin-rel"/>
</dbReference>
<evidence type="ECO:0000256" key="2">
    <source>
        <dbReference type="ARBA" id="ARBA00022670"/>
    </source>
</evidence>
<feature type="domain" description="Peptidase S8/S53" evidence="9">
    <location>
        <begin position="435"/>
        <end position="516"/>
    </location>
</feature>
<dbReference type="PROSITE" id="PS51892">
    <property type="entry name" value="SUBTILASE"/>
    <property type="match status" value="2"/>
</dbReference>
<evidence type="ECO:0000256" key="5">
    <source>
        <dbReference type="PIRSR" id="PIRSR615500-1"/>
    </source>
</evidence>
<dbReference type="EMBL" id="CYZX01000008">
    <property type="protein sequence ID" value="CUO38050.1"/>
    <property type="molecule type" value="Genomic_DNA"/>
</dbReference>
<dbReference type="InterPro" id="IPR034045">
    <property type="entry name" value="Pep_S8_CspA-like"/>
</dbReference>
<evidence type="ECO:0000256" key="1">
    <source>
        <dbReference type="ARBA" id="ARBA00011073"/>
    </source>
</evidence>
<dbReference type="EC" id="3.4.21.-" evidence="11"/>
<evidence type="ECO:0000313" key="11">
    <source>
        <dbReference type="EMBL" id="CUO38050.1"/>
    </source>
</evidence>
<keyword evidence="4 6" id="KW-0720">Serine protease</keyword>
<dbReference type="AlphaFoldDB" id="A0A174EQ01"/>
<dbReference type="PROSITE" id="PS00137">
    <property type="entry name" value="SUBTILASE_HIS"/>
    <property type="match status" value="1"/>
</dbReference>
<dbReference type="Gene3D" id="3.30.70.2980">
    <property type="match status" value="1"/>
</dbReference>
<dbReference type="PANTHER" id="PTHR43806:SF11">
    <property type="entry name" value="CEREVISIN-RELATED"/>
    <property type="match status" value="1"/>
</dbReference>
<protein>
    <submittedName>
        <fullName evidence="11">Subtilisin like protease</fullName>
        <ecNumber evidence="11">3.4.21.-</ecNumber>
    </submittedName>
</protein>
<evidence type="ECO:0000256" key="3">
    <source>
        <dbReference type="ARBA" id="ARBA00022801"/>
    </source>
</evidence>
<evidence type="ECO:0000256" key="7">
    <source>
        <dbReference type="RuleBase" id="RU003355"/>
    </source>
</evidence>
<dbReference type="SUPFAM" id="SSF52743">
    <property type="entry name" value="Subtilisin-like"/>
    <property type="match status" value="2"/>
</dbReference>
<dbReference type="PROSITE" id="PS00138">
    <property type="entry name" value="SUBTILASE_SER"/>
    <property type="match status" value="1"/>
</dbReference>
<dbReference type="InterPro" id="IPR023828">
    <property type="entry name" value="Peptidase_S8_Ser-AS"/>
</dbReference>
<feature type="active site" description="Charge relay system" evidence="6">
    <location>
        <position position="730"/>
    </location>
</feature>
<dbReference type="CDD" id="cd07478">
    <property type="entry name" value="Peptidases_S8_CspA-like"/>
    <property type="match status" value="2"/>
</dbReference>
<feature type="compositionally biased region" description="Low complexity" evidence="8">
    <location>
        <begin position="595"/>
        <end position="630"/>
    </location>
</feature>
<dbReference type="Gene3D" id="3.40.50.200">
    <property type="entry name" value="Peptidase S8/S53 domain"/>
    <property type="match status" value="2"/>
</dbReference>
<feature type="region of interest" description="Disordered" evidence="8">
    <location>
        <begin position="579"/>
        <end position="630"/>
    </location>
</feature>
<dbReference type="Gene3D" id="2.60.120.1290">
    <property type="match status" value="2"/>
</dbReference>
<dbReference type="InterPro" id="IPR041365">
    <property type="entry name" value="CspB_prodomain"/>
</dbReference>
<comment type="similarity">
    <text evidence="1 6 7">Belongs to the peptidase S8 family.</text>
</comment>